<reference evidence="2" key="1">
    <citation type="journal article" date="2015" name="Nature">
        <title>Complex archaea that bridge the gap between prokaryotes and eukaryotes.</title>
        <authorList>
            <person name="Spang A."/>
            <person name="Saw J.H."/>
            <person name="Jorgensen S.L."/>
            <person name="Zaremba-Niedzwiedzka K."/>
            <person name="Martijn J."/>
            <person name="Lind A.E."/>
            <person name="van Eijk R."/>
            <person name="Schleper C."/>
            <person name="Guy L."/>
            <person name="Ettema T.J."/>
        </authorList>
    </citation>
    <scope>NUCLEOTIDE SEQUENCE</scope>
</reference>
<evidence type="ECO:0000256" key="1">
    <source>
        <dbReference type="SAM" id="MobiDB-lite"/>
    </source>
</evidence>
<comment type="caution">
    <text evidence="2">The sequence shown here is derived from an EMBL/GenBank/DDBJ whole genome shotgun (WGS) entry which is preliminary data.</text>
</comment>
<evidence type="ECO:0000313" key="2">
    <source>
        <dbReference type="EMBL" id="KKN71844.1"/>
    </source>
</evidence>
<name>A0A0F9SY53_9ZZZZ</name>
<dbReference type="EMBL" id="LAZR01000375">
    <property type="protein sequence ID" value="KKN71844.1"/>
    <property type="molecule type" value="Genomic_DNA"/>
</dbReference>
<protein>
    <submittedName>
        <fullName evidence="2">Uncharacterized protein</fullName>
    </submittedName>
</protein>
<gene>
    <name evidence="2" type="ORF">LCGC14_0416980</name>
</gene>
<feature type="region of interest" description="Disordered" evidence="1">
    <location>
        <begin position="31"/>
        <end position="51"/>
    </location>
</feature>
<proteinExistence type="predicted"/>
<sequence length="88" mass="10376">MLQATRRIVKDYPEFGELLAEFENRISYLENSQPYSRLEEEPSPTPTTDRLSNKERDVIASLRAMVLHIEKKLNEYIDASKKRKRGTY</sequence>
<organism evidence="2">
    <name type="scientific">marine sediment metagenome</name>
    <dbReference type="NCBI Taxonomy" id="412755"/>
    <lineage>
        <taxon>unclassified sequences</taxon>
        <taxon>metagenomes</taxon>
        <taxon>ecological metagenomes</taxon>
    </lineage>
</organism>
<dbReference type="AlphaFoldDB" id="A0A0F9SY53"/>
<accession>A0A0F9SY53</accession>